<evidence type="ECO:0000256" key="3">
    <source>
        <dbReference type="ARBA" id="ARBA00022989"/>
    </source>
</evidence>
<gene>
    <name evidence="9" type="ORF">BDU57DRAFT_211131</name>
</gene>
<feature type="transmembrane region" description="Helical" evidence="7">
    <location>
        <begin position="142"/>
        <end position="166"/>
    </location>
</feature>
<name>A0A6A5QN69_AMPQU</name>
<dbReference type="EMBL" id="ML979135">
    <property type="protein sequence ID" value="KAF1915954.1"/>
    <property type="molecule type" value="Genomic_DNA"/>
</dbReference>
<comment type="similarity">
    <text evidence="5">Belongs to the SAT4 family.</text>
</comment>
<keyword evidence="4 7" id="KW-0472">Membrane</keyword>
<dbReference type="GO" id="GO:0016020">
    <property type="term" value="C:membrane"/>
    <property type="evidence" value="ECO:0007669"/>
    <property type="project" value="UniProtKB-SubCell"/>
</dbReference>
<feature type="region of interest" description="Disordered" evidence="6">
    <location>
        <begin position="326"/>
        <end position="347"/>
    </location>
</feature>
<keyword evidence="2 7" id="KW-0812">Transmembrane</keyword>
<evidence type="ECO:0000313" key="10">
    <source>
        <dbReference type="Proteomes" id="UP000800096"/>
    </source>
</evidence>
<dbReference type="PANTHER" id="PTHR33048">
    <property type="entry name" value="PTH11-LIKE INTEGRAL MEMBRANE PROTEIN (AFU_ORTHOLOGUE AFUA_5G11245)"/>
    <property type="match status" value="1"/>
</dbReference>
<evidence type="ECO:0000256" key="6">
    <source>
        <dbReference type="SAM" id="MobiDB-lite"/>
    </source>
</evidence>
<feature type="transmembrane region" description="Helical" evidence="7">
    <location>
        <begin position="32"/>
        <end position="51"/>
    </location>
</feature>
<evidence type="ECO:0000259" key="8">
    <source>
        <dbReference type="Pfam" id="PF20684"/>
    </source>
</evidence>
<feature type="transmembrane region" description="Helical" evidence="7">
    <location>
        <begin position="186"/>
        <end position="211"/>
    </location>
</feature>
<feature type="transmembrane region" description="Helical" evidence="7">
    <location>
        <begin position="259"/>
        <end position="281"/>
    </location>
</feature>
<accession>A0A6A5QN69</accession>
<evidence type="ECO:0000313" key="9">
    <source>
        <dbReference type="EMBL" id="KAF1915954.1"/>
    </source>
</evidence>
<organism evidence="9 10">
    <name type="scientific">Ampelomyces quisqualis</name>
    <name type="common">Powdery mildew agent</name>
    <dbReference type="NCBI Taxonomy" id="50730"/>
    <lineage>
        <taxon>Eukaryota</taxon>
        <taxon>Fungi</taxon>
        <taxon>Dikarya</taxon>
        <taxon>Ascomycota</taxon>
        <taxon>Pezizomycotina</taxon>
        <taxon>Dothideomycetes</taxon>
        <taxon>Pleosporomycetidae</taxon>
        <taxon>Pleosporales</taxon>
        <taxon>Pleosporineae</taxon>
        <taxon>Phaeosphaeriaceae</taxon>
        <taxon>Ampelomyces</taxon>
    </lineage>
</organism>
<reference evidence="9" key="1">
    <citation type="journal article" date="2020" name="Stud. Mycol.">
        <title>101 Dothideomycetes genomes: a test case for predicting lifestyles and emergence of pathogens.</title>
        <authorList>
            <person name="Haridas S."/>
            <person name="Albert R."/>
            <person name="Binder M."/>
            <person name="Bloem J."/>
            <person name="Labutti K."/>
            <person name="Salamov A."/>
            <person name="Andreopoulos B."/>
            <person name="Baker S."/>
            <person name="Barry K."/>
            <person name="Bills G."/>
            <person name="Bluhm B."/>
            <person name="Cannon C."/>
            <person name="Castanera R."/>
            <person name="Culley D."/>
            <person name="Daum C."/>
            <person name="Ezra D."/>
            <person name="Gonzalez J."/>
            <person name="Henrissat B."/>
            <person name="Kuo A."/>
            <person name="Liang C."/>
            <person name="Lipzen A."/>
            <person name="Lutzoni F."/>
            <person name="Magnuson J."/>
            <person name="Mondo S."/>
            <person name="Nolan M."/>
            <person name="Ohm R."/>
            <person name="Pangilinan J."/>
            <person name="Park H.-J."/>
            <person name="Ramirez L."/>
            <person name="Alfaro M."/>
            <person name="Sun H."/>
            <person name="Tritt A."/>
            <person name="Yoshinaga Y."/>
            <person name="Zwiers L.-H."/>
            <person name="Turgeon B."/>
            <person name="Goodwin S."/>
            <person name="Spatafora J."/>
            <person name="Crous P."/>
            <person name="Grigoriev I."/>
        </authorList>
    </citation>
    <scope>NUCLEOTIDE SEQUENCE</scope>
    <source>
        <strain evidence="9">HMLAC05119</strain>
    </source>
</reference>
<evidence type="ECO:0000256" key="5">
    <source>
        <dbReference type="ARBA" id="ARBA00038359"/>
    </source>
</evidence>
<dbReference type="AlphaFoldDB" id="A0A6A5QN69"/>
<keyword evidence="3 7" id="KW-1133">Transmembrane helix</keyword>
<sequence>MPVQFVDIGGLHVDISQSDLSDTSSRVSRVRTANIVLISLVISIVSLRLFARIRFVKQIFVDDVLVVIAAAFTLALASTCIAATYSGLGTHLWLLPLDTILEDVKKCLLFLLVCQILYASAIALTKVAIISSYLRFIQNHNFRIIMFATLFVTISLMICGIVVPIFQCRPMSGAWSLTAQGICIDYIGYVYASSAVNVLTDIVLCALPIPHLWRLNLPLKQRIVLCVLFVGGTGACVAGTVRIAYLVNLRVVDFSYQSIPVLNLSVIECSIGIICVSVPPLRPMVAHVFSNSSRRTQTSSRWRPVNSRSIPLRNLAAHPTNAKLLPEHDYDNRSFKQSSSEERMPSV</sequence>
<dbReference type="InterPro" id="IPR049326">
    <property type="entry name" value="Rhodopsin_dom_fungi"/>
</dbReference>
<dbReference type="PANTHER" id="PTHR33048:SF131">
    <property type="entry name" value="INTEGRAL MEMBRANE PROTEIN"/>
    <property type="match status" value="1"/>
</dbReference>
<dbReference type="OrthoDB" id="5278984at2759"/>
<dbReference type="Proteomes" id="UP000800096">
    <property type="component" value="Unassembled WGS sequence"/>
</dbReference>
<evidence type="ECO:0000256" key="4">
    <source>
        <dbReference type="ARBA" id="ARBA00023136"/>
    </source>
</evidence>
<feature type="domain" description="Rhodopsin" evidence="8">
    <location>
        <begin position="47"/>
        <end position="286"/>
    </location>
</feature>
<keyword evidence="10" id="KW-1185">Reference proteome</keyword>
<feature type="transmembrane region" description="Helical" evidence="7">
    <location>
        <begin position="63"/>
        <end position="88"/>
    </location>
</feature>
<feature type="transmembrane region" description="Helical" evidence="7">
    <location>
        <begin position="223"/>
        <end position="247"/>
    </location>
</feature>
<dbReference type="Pfam" id="PF20684">
    <property type="entry name" value="Fung_rhodopsin"/>
    <property type="match status" value="1"/>
</dbReference>
<evidence type="ECO:0000256" key="7">
    <source>
        <dbReference type="SAM" id="Phobius"/>
    </source>
</evidence>
<protein>
    <recommendedName>
        <fullName evidence="8">Rhodopsin domain-containing protein</fullName>
    </recommendedName>
</protein>
<proteinExistence type="inferred from homology"/>
<evidence type="ECO:0000256" key="2">
    <source>
        <dbReference type="ARBA" id="ARBA00022692"/>
    </source>
</evidence>
<feature type="transmembrane region" description="Helical" evidence="7">
    <location>
        <begin position="108"/>
        <end position="130"/>
    </location>
</feature>
<evidence type="ECO:0000256" key="1">
    <source>
        <dbReference type="ARBA" id="ARBA00004141"/>
    </source>
</evidence>
<dbReference type="InterPro" id="IPR052337">
    <property type="entry name" value="SAT4-like"/>
</dbReference>
<comment type="subcellular location">
    <subcellularLocation>
        <location evidence="1">Membrane</location>
        <topology evidence="1">Multi-pass membrane protein</topology>
    </subcellularLocation>
</comment>